<feature type="compositionally biased region" description="Basic residues" evidence="1">
    <location>
        <begin position="38"/>
        <end position="54"/>
    </location>
</feature>
<dbReference type="EMBL" id="KF900360">
    <property type="protein sequence ID" value="AIE92262.1"/>
    <property type="molecule type" value="Genomic_DNA"/>
</dbReference>
<reference evidence="2" key="1">
    <citation type="journal article" date="2014" name="Genome Biol. Evol.">
        <title>Pangenome evidence for extensive interdomain horizontal transfer affecting lineage core and shell genes in uncultured planktonic thaumarchaeota and euryarchaeota.</title>
        <authorList>
            <person name="Deschamps P."/>
            <person name="Zivanovic Y."/>
            <person name="Moreira D."/>
            <person name="Rodriguez-Valera F."/>
            <person name="Lopez-Garcia P."/>
        </authorList>
    </citation>
    <scope>NUCLEOTIDE SEQUENCE</scope>
</reference>
<feature type="compositionally biased region" description="Low complexity" evidence="1">
    <location>
        <begin position="16"/>
        <end position="36"/>
    </location>
</feature>
<sequence>MVDPARVHCKLPPSSPCRGISSPSSPSRPIQESSISKYHPKPVAHRRHPTRSRVPRWTLYKHEQSEYSPTRARAGGRARPLPESEPRGFFIPRHFGRGARTPHTPRITGCCQSQQRVCEAFPDRMHIPRNPYDFSVLRLIDCDGAPRGASDIDDDAIELIHLTDDPKQQSGSDVTDLHRQHIQTQGPWVPMPDHEAIRSESPPGQLGDCRSLDCCAHAPTMQRNA</sequence>
<feature type="region of interest" description="Disordered" evidence="1">
    <location>
        <begin position="184"/>
        <end position="205"/>
    </location>
</feature>
<accession>A0A075FRF1</accession>
<feature type="region of interest" description="Disordered" evidence="1">
    <location>
        <begin position="1"/>
        <end position="89"/>
    </location>
</feature>
<evidence type="ECO:0000313" key="2">
    <source>
        <dbReference type="EMBL" id="AIE92262.1"/>
    </source>
</evidence>
<name>A0A075FRF1_9EURY</name>
<organism evidence="2">
    <name type="scientific">uncultured marine group II/III euryarchaeote AD1000_20_C05</name>
    <dbReference type="NCBI Taxonomy" id="1457735"/>
    <lineage>
        <taxon>Archaea</taxon>
        <taxon>Methanobacteriati</taxon>
        <taxon>Methanobacteriota</taxon>
        <taxon>environmental samples</taxon>
    </lineage>
</organism>
<dbReference type="AlphaFoldDB" id="A0A075FRF1"/>
<protein>
    <submittedName>
        <fullName evidence="2">Uncharacterized protein</fullName>
    </submittedName>
</protein>
<proteinExistence type="predicted"/>
<evidence type="ECO:0000256" key="1">
    <source>
        <dbReference type="SAM" id="MobiDB-lite"/>
    </source>
</evidence>